<feature type="region of interest" description="Disordered" evidence="1">
    <location>
        <begin position="862"/>
        <end position="898"/>
    </location>
</feature>
<feature type="region of interest" description="Disordered" evidence="1">
    <location>
        <begin position="278"/>
        <end position="308"/>
    </location>
</feature>
<feature type="transmembrane region" description="Helical" evidence="2">
    <location>
        <begin position="687"/>
        <end position="710"/>
    </location>
</feature>
<feature type="compositionally biased region" description="Polar residues" evidence="1">
    <location>
        <begin position="24"/>
        <end position="45"/>
    </location>
</feature>
<keyword evidence="2" id="KW-0812">Transmembrane</keyword>
<feature type="region of interest" description="Disordered" evidence="1">
    <location>
        <begin position="92"/>
        <end position="164"/>
    </location>
</feature>
<dbReference type="EMBL" id="QWIJ01000757">
    <property type="protein sequence ID" value="RMX79012.1"/>
    <property type="molecule type" value="Genomic_DNA"/>
</dbReference>
<feature type="compositionally biased region" description="Polar residues" evidence="1">
    <location>
        <begin position="286"/>
        <end position="301"/>
    </location>
</feature>
<evidence type="ECO:0000313" key="4">
    <source>
        <dbReference type="Proteomes" id="UP000281245"/>
    </source>
</evidence>
<feature type="compositionally biased region" description="Polar residues" evidence="1">
    <location>
        <begin position="545"/>
        <end position="560"/>
    </location>
</feature>
<keyword evidence="2" id="KW-0472">Membrane</keyword>
<feature type="compositionally biased region" description="Polar residues" evidence="1">
    <location>
        <begin position="122"/>
        <end position="139"/>
    </location>
</feature>
<feature type="region of interest" description="Disordered" evidence="1">
    <location>
        <begin position="22"/>
        <end position="52"/>
    </location>
</feature>
<evidence type="ECO:0008006" key="5">
    <source>
        <dbReference type="Google" id="ProtNLM"/>
    </source>
</evidence>
<gene>
    <name evidence="3" type="ORF">D0869_08620</name>
</gene>
<dbReference type="VEuPathDB" id="FungiDB:BTJ68_08101"/>
<proteinExistence type="predicted"/>
<comment type="caution">
    <text evidence="3">The sequence shown here is derived from an EMBL/GenBank/DDBJ whole genome shotgun (WGS) entry which is preliminary data.</text>
</comment>
<feature type="region of interest" description="Disordered" evidence="1">
    <location>
        <begin position="448"/>
        <end position="561"/>
    </location>
</feature>
<protein>
    <recommendedName>
        <fullName evidence="5">Glycoprotease family protein</fullName>
    </recommendedName>
</protein>
<name>A0A3M6WKB0_HORWE</name>
<feature type="region of interest" description="Disordered" evidence="1">
    <location>
        <begin position="1066"/>
        <end position="1096"/>
    </location>
</feature>
<feature type="compositionally biased region" description="Polar residues" evidence="1">
    <location>
        <begin position="879"/>
        <end position="895"/>
    </location>
</feature>
<sequence>MITALRTLIMLSWDRRAPTCAIPQPNSGPLNDQPKPSLSVDTSVVSHHGHTPRQVFPSKLKTQELSFISFADIKALKKGGLGGLKQQLEAKLPTRLGAQRSTSDSRMDPQACGKDKVRPSPARSQTASFISGSAISESKQVLPRPQAMPQRIKGLRPSPLDLTHEISPSDRAITIGLALPSDGKARCLSRPKKDEHPLRRVEDAQTPTIVITPAKQDFEIATPSEDLQSSHSCRPTSSVYSHYTSYGTGRTHDGITPPVPPLPLFANRNVSRESAATLFEEDRKSQSGIQRSQELSRQSHLPTPRRSRGWWNLITSPFSAKSNGTFFRSPPALDEEDRKRILEDASDMPTSDAVASHEGVIFLNRAPGDDGLRTALPANTGVDRPSVPKRSDTAPAVLDNDVAQLNIYNVPRSGLAATYYRQSKQFPSPSITTGDASHLAKDLVGWSPSQSVADPEQYASPALSQTRRSASGDRDALVRSDLQSPATPLHEGTPPGDSNGASTDPQACQSLKKNSENIFSTPSEAELQDDTPVDTRPPLKERSETQATQATLTSAFSPLTETPIVEEAHSARLASAEPREIRLTPHSSETQLPHQRTLPSGLAQSTMASRGINDPNAGYAAEERSFRPRFHRRDESSSSVGLGISDVGCEKEPFPRVTRGLGTDRFGQLTIRDMNSDLSDRPWYRRFFWPLAFAVTLLFMLLIVLIVAFVPPQRHGKTAVQAEWLNLTGFPALPIGVSTVIQPQLSQEESRCVPPEKLWSCDMPSNSESASSIPNFRFEIVFRNGTVPRNETQVMKRSGGSTIAGRLAQRDDLKNYLYRSNPDPPPKEEQLFLGQYKDNLSAPFDGDETPFYLTLVDPTPLQSSTKLHKRGGSPYPYPSSLQSNATSDNTTTHSNEPIPKPLLQTNGKPAQAVLYPFAEAQPLRLYNRGEADEHYGFYTYFERSMYVANVSGVSEQLNTQATSLEDASAVCTWSQTRFHVQLWTRKGVVAELNDMIPLSGLPAAQSTANNMTLQGSFPYPVTVTLDRHGGDAKDKGVYCYGLDEENSVVEDVKMWVAEDRGAGGSLLNPAAVPGGQDATPKKREEKKLGGVDGGRGGCACQWQTHA</sequence>
<dbReference type="AlphaFoldDB" id="A0A3M6WKB0"/>
<evidence type="ECO:0000313" key="3">
    <source>
        <dbReference type="EMBL" id="RMX79012.1"/>
    </source>
</evidence>
<keyword evidence="2" id="KW-1133">Transmembrane helix</keyword>
<feature type="compositionally biased region" description="Basic and acidic residues" evidence="1">
    <location>
        <begin position="103"/>
        <end position="118"/>
    </location>
</feature>
<evidence type="ECO:0000256" key="1">
    <source>
        <dbReference type="SAM" id="MobiDB-lite"/>
    </source>
</evidence>
<feature type="compositionally biased region" description="Polar residues" evidence="1">
    <location>
        <begin position="585"/>
        <end position="608"/>
    </location>
</feature>
<feature type="compositionally biased region" description="Basic and acidic residues" evidence="1">
    <location>
        <begin position="624"/>
        <end position="636"/>
    </location>
</feature>
<feature type="region of interest" description="Disordered" evidence="1">
    <location>
        <begin position="584"/>
        <end position="617"/>
    </location>
</feature>
<feature type="compositionally biased region" description="Basic and acidic residues" evidence="1">
    <location>
        <begin position="1079"/>
        <end position="1089"/>
    </location>
</feature>
<dbReference type="OrthoDB" id="10259622at2759"/>
<reference evidence="3 4" key="1">
    <citation type="journal article" date="2018" name="BMC Genomics">
        <title>Genomic evidence for intraspecific hybridization in a clonal and extremely halotolerant yeast.</title>
        <authorList>
            <person name="Gostincar C."/>
            <person name="Stajich J.E."/>
            <person name="Zupancic J."/>
            <person name="Zalar P."/>
            <person name="Gunde-Cimerman N."/>
        </authorList>
    </citation>
    <scope>NUCLEOTIDE SEQUENCE [LARGE SCALE GENOMIC DNA]</scope>
    <source>
        <strain evidence="3 4">EXF-6656</strain>
    </source>
</reference>
<feature type="region of interest" description="Disordered" evidence="1">
    <location>
        <begin position="624"/>
        <end position="643"/>
    </location>
</feature>
<dbReference type="Proteomes" id="UP000281245">
    <property type="component" value="Unassembled WGS sequence"/>
</dbReference>
<feature type="compositionally biased region" description="Polar residues" evidence="1">
    <location>
        <begin position="499"/>
        <end position="523"/>
    </location>
</feature>
<organism evidence="3 4">
    <name type="scientific">Hortaea werneckii</name>
    <name type="common">Black yeast</name>
    <name type="synonym">Cladosporium werneckii</name>
    <dbReference type="NCBI Taxonomy" id="91943"/>
    <lineage>
        <taxon>Eukaryota</taxon>
        <taxon>Fungi</taxon>
        <taxon>Dikarya</taxon>
        <taxon>Ascomycota</taxon>
        <taxon>Pezizomycotina</taxon>
        <taxon>Dothideomycetes</taxon>
        <taxon>Dothideomycetidae</taxon>
        <taxon>Mycosphaerellales</taxon>
        <taxon>Teratosphaeriaceae</taxon>
        <taxon>Hortaea</taxon>
    </lineage>
</organism>
<accession>A0A3M6WKB0</accession>
<evidence type="ECO:0000256" key="2">
    <source>
        <dbReference type="SAM" id="Phobius"/>
    </source>
</evidence>